<dbReference type="PANTHER" id="PTHR30413">
    <property type="entry name" value="INNER MEMBRANE TRANSPORT PERMEASE"/>
    <property type="match status" value="1"/>
</dbReference>
<feature type="transmembrane region" description="Helical" evidence="9">
    <location>
        <begin position="270"/>
        <end position="291"/>
    </location>
</feature>
<dbReference type="PANTHER" id="PTHR30413:SF8">
    <property type="entry name" value="TRANSPORT PERMEASE PROTEIN"/>
    <property type="match status" value="1"/>
</dbReference>
<dbReference type="PROSITE" id="PS51012">
    <property type="entry name" value="ABC_TM2"/>
    <property type="match status" value="1"/>
</dbReference>
<evidence type="ECO:0000256" key="1">
    <source>
        <dbReference type="ARBA" id="ARBA00004429"/>
    </source>
</evidence>
<feature type="transmembrane region" description="Helical" evidence="9">
    <location>
        <begin position="144"/>
        <end position="172"/>
    </location>
</feature>
<feature type="transmembrane region" description="Helical" evidence="9">
    <location>
        <begin position="70"/>
        <end position="92"/>
    </location>
</feature>
<feature type="transmembrane region" description="Helical" evidence="9">
    <location>
        <begin position="213"/>
        <end position="232"/>
    </location>
</feature>
<reference evidence="13" key="1">
    <citation type="submission" date="2019-08" db="EMBL/GenBank/DDBJ databases">
        <title>Limnoglobus roseus gen. nov., sp. nov., a novel freshwater planctomycete with a giant genome from the family Gemmataceae.</title>
        <authorList>
            <person name="Kulichevskaya I.S."/>
            <person name="Naumoff D.G."/>
            <person name="Miroshnikov K."/>
            <person name="Ivanova A."/>
            <person name="Philippov D.A."/>
            <person name="Hakobyan A."/>
            <person name="Rijpstra I.C."/>
            <person name="Sinninghe Damste J.S."/>
            <person name="Liesack W."/>
            <person name="Dedysh S.N."/>
        </authorList>
    </citation>
    <scope>NUCLEOTIDE SEQUENCE [LARGE SCALE GENOMIC DNA]</scope>
    <source>
        <strain evidence="13">PX52</strain>
    </source>
</reference>
<proteinExistence type="inferred from homology"/>
<dbReference type="EMBL" id="CP042425">
    <property type="protein sequence ID" value="QEL21028.1"/>
    <property type="molecule type" value="Genomic_DNA"/>
</dbReference>
<accession>A0A5C1AW55</accession>
<keyword evidence="4 9" id="KW-1003">Cell membrane</keyword>
<evidence type="ECO:0000256" key="6">
    <source>
        <dbReference type="ARBA" id="ARBA00022692"/>
    </source>
</evidence>
<dbReference type="GO" id="GO:0005886">
    <property type="term" value="C:plasma membrane"/>
    <property type="evidence" value="ECO:0007669"/>
    <property type="project" value="UniProtKB-SubCell"/>
</dbReference>
<dbReference type="Pfam" id="PF01061">
    <property type="entry name" value="ABC2_membrane"/>
    <property type="match status" value="1"/>
</dbReference>
<dbReference type="InterPro" id="IPR047817">
    <property type="entry name" value="ABC2_TM_bact-type"/>
</dbReference>
<dbReference type="InterPro" id="IPR013525">
    <property type="entry name" value="ABC2_TM"/>
</dbReference>
<evidence type="ECO:0000259" key="11">
    <source>
        <dbReference type="PROSITE" id="PS51012"/>
    </source>
</evidence>
<keyword evidence="7 9" id="KW-1133">Transmembrane helix</keyword>
<dbReference type="Proteomes" id="UP000324974">
    <property type="component" value="Chromosome"/>
</dbReference>
<evidence type="ECO:0000256" key="7">
    <source>
        <dbReference type="ARBA" id="ARBA00022989"/>
    </source>
</evidence>
<evidence type="ECO:0000256" key="8">
    <source>
        <dbReference type="ARBA" id="ARBA00023136"/>
    </source>
</evidence>
<dbReference type="GO" id="GO:0015920">
    <property type="term" value="P:lipopolysaccharide transport"/>
    <property type="evidence" value="ECO:0007669"/>
    <property type="project" value="TreeGrafter"/>
</dbReference>
<keyword evidence="13" id="KW-1185">Reference proteome</keyword>
<feature type="transmembrane region" description="Helical" evidence="9">
    <location>
        <begin position="104"/>
        <end position="123"/>
    </location>
</feature>
<comment type="similarity">
    <text evidence="2 9">Belongs to the ABC-2 integral membrane protein family.</text>
</comment>
<evidence type="ECO:0000313" key="12">
    <source>
        <dbReference type="EMBL" id="QEL21028.1"/>
    </source>
</evidence>
<dbReference type="KEGG" id="lrs:PX52LOC_08157"/>
<keyword evidence="8 9" id="KW-0472">Membrane</keyword>
<evidence type="ECO:0000256" key="5">
    <source>
        <dbReference type="ARBA" id="ARBA00022519"/>
    </source>
</evidence>
<evidence type="ECO:0000256" key="3">
    <source>
        <dbReference type="ARBA" id="ARBA00022448"/>
    </source>
</evidence>
<sequence>MSVVVDESASGTVTPLPAKASGPLPHEPHLTVVEPRAGFTLRDLSELWRYRELGYYLILREMKLRYKQTILGVGWSLFQPVATVMVFVVFIGWMGKTAEGIPNYALHVLLGVLPWTYFASAINNAGNSLVANERLVTKVYFPRLLLPLSNVGSATVDFGVALGLVAIVMAWYGVLPGWTVIFAPLVVALLAMLAIGLGVMLSALIVAQRDFRYLLNFGIQLWMFATPCIYLGRHAIGPRGEQVLAVNPMYGIILSFRNLVLGTPMDAHSWFALGMSAVMSVTLLFAGLVYFRRVERTFADTI</sequence>
<feature type="domain" description="ABC transmembrane type-2" evidence="11">
    <location>
        <begin position="71"/>
        <end position="294"/>
    </location>
</feature>
<evidence type="ECO:0000256" key="2">
    <source>
        <dbReference type="ARBA" id="ARBA00007783"/>
    </source>
</evidence>
<keyword evidence="6 9" id="KW-0812">Transmembrane</keyword>
<organism evidence="12 13">
    <name type="scientific">Limnoglobus roseus</name>
    <dbReference type="NCBI Taxonomy" id="2598579"/>
    <lineage>
        <taxon>Bacteria</taxon>
        <taxon>Pseudomonadati</taxon>
        <taxon>Planctomycetota</taxon>
        <taxon>Planctomycetia</taxon>
        <taxon>Gemmatales</taxon>
        <taxon>Gemmataceae</taxon>
        <taxon>Limnoglobus</taxon>
    </lineage>
</organism>
<dbReference type="RefSeq" id="WP_168219498.1">
    <property type="nucleotide sequence ID" value="NZ_CP042425.1"/>
</dbReference>
<name>A0A5C1AW55_9BACT</name>
<feature type="region of interest" description="Disordered" evidence="10">
    <location>
        <begin position="1"/>
        <end position="22"/>
    </location>
</feature>
<dbReference type="GO" id="GO:0140359">
    <property type="term" value="F:ABC-type transporter activity"/>
    <property type="evidence" value="ECO:0007669"/>
    <property type="project" value="InterPro"/>
</dbReference>
<evidence type="ECO:0000256" key="9">
    <source>
        <dbReference type="RuleBase" id="RU361157"/>
    </source>
</evidence>
<protein>
    <recommendedName>
        <fullName evidence="9">Transport permease protein</fullName>
    </recommendedName>
</protein>
<keyword evidence="5" id="KW-0997">Cell inner membrane</keyword>
<keyword evidence="3 9" id="KW-0813">Transport</keyword>
<evidence type="ECO:0000313" key="13">
    <source>
        <dbReference type="Proteomes" id="UP000324974"/>
    </source>
</evidence>
<comment type="subcellular location">
    <subcellularLocation>
        <location evidence="1">Cell inner membrane</location>
        <topology evidence="1">Multi-pass membrane protein</topology>
    </subcellularLocation>
    <subcellularLocation>
        <location evidence="9">Cell membrane</location>
        <topology evidence="9">Multi-pass membrane protein</topology>
    </subcellularLocation>
</comment>
<evidence type="ECO:0000256" key="4">
    <source>
        <dbReference type="ARBA" id="ARBA00022475"/>
    </source>
</evidence>
<dbReference type="AlphaFoldDB" id="A0A5C1AW55"/>
<feature type="transmembrane region" description="Helical" evidence="9">
    <location>
        <begin position="178"/>
        <end position="206"/>
    </location>
</feature>
<gene>
    <name evidence="12" type="ORF">PX52LOC_08157</name>
</gene>
<evidence type="ECO:0000256" key="10">
    <source>
        <dbReference type="SAM" id="MobiDB-lite"/>
    </source>
</evidence>